<evidence type="ECO:0000259" key="1">
    <source>
        <dbReference type="Pfam" id="PF10598"/>
    </source>
</evidence>
<organism evidence="2 3">
    <name type="scientific">Monoraphidium neglectum</name>
    <dbReference type="NCBI Taxonomy" id="145388"/>
    <lineage>
        <taxon>Eukaryota</taxon>
        <taxon>Viridiplantae</taxon>
        <taxon>Chlorophyta</taxon>
        <taxon>core chlorophytes</taxon>
        <taxon>Chlorophyceae</taxon>
        <taxon>CS clade</taxon>
        <taxon>Sphaeropleales</taxon>
        <taxon>Selenastraceae</taxon>
        <taxon>Monoraphidium</taxon>
    </lineage>
</organism>
<dbReference type="STRING" id="145388.A0A0D2LNQ4"/>
<dbReference type="InterPro" id="IPR019582">
    <property type="entry name" value="RRM_spliceosomal_PrP8"/>
</dbReference>
<dbReference type="InterPro" id="IPR012337">
    <property type="entry name" value="RNaseH-like_sf"/>
</dbReference>
<name>A0A0D2LNQ4_9CHLO</name>
<evidence type="ECO:0000313" key="2">
    <source>
        <dbReference type="EMBL" id="KIY91606.1"/>
    </source>
</evidence>
<dbReference type="Pfam" id="PF10598">
    <property type="entry name" value="RRM_4"/>
    <property type="match status" value="1"/>
</dbReference>
<reference evidence="2 3" key="1">
    <citation type="journal article" date="2013" name="BMC Genomics">
        <title>Reconstruction of the lipid metabolism for the microalga Monoraphidium neglectum from its genome sequence reveals characteristics suitable for biofuel production.</title>
        <authorList>
            <person name="Bogen C."/>
            <person name="Al-Dilaimi A."/>
            <person name="Albersmeier A."/>
            <person name="Wichmann J."/>
            <person name="Grundmann M."/>
            <person name="Rupp O."/>
            <person name="Lauersen K.J."/>
            <person name="Blifernez-Klassen O."/>
            <person name="Kalinowski J."/>
            <person name="Goesmann A."/>
            <person name="Mussgnug J.H."/>
            <person name="Kruse O."/>
        </authorList>
    </citation>
    <scope>NUCLEOTIDE SEQUENCE [LARGE SCALE GENOMIC DNA]</scope>
    <source>
        <strain evidence="2 3">SAG 48.87</strain>
    </source>
</reference>
<dbReference type="GO" id="GO:0030619">
    <property type="term" value="F:U1 snRNA binding"/>
    <property type="evidence" value="ECO:0007669"/>
    <property type="project" value="TreeGrafter"/>
</dbReference>
<dbReference type="GO" id="GO:0071013">
    <property type="term" value="C:catalytic step 2 spliceosome"/>
    <property type="evidence" value="ECO:0007669"/>
    <property type="project" value="TreeGrafter"/>
</dbReference>
<dbReference type="GO" id="GO:0017070">
    <property type="term" value="F:U6 snRNA binding"/>
    <property type="evidence" value="ECO:0007669"/>
    <property type="project" value="TreeGrafter"/>
</dbReference>
<dbReference type="SUPFAM" id="SSF53098">
    <property type="entry name" value="Ribonuclease H-like"/>
    <property type="match status" value="1"/>
</dbReference>
<dbReference type="OrthoDB" id="5548919at2759"/>
<dbReference type="GO" id="GO:0030620">
    <property type="term" value="F:U2 snRNA binding"/>
    <property type="evidence" value="ECO:0007669"/>
    <property type="project" value="TreeGrafter"/>
</dbReference>
<keyword evidence="3" id="KW-1185">Reference proteome</keyword>
<evidence type="ECO:0000313" key="3">
    <source>
        <dbReference type="Proteomes" id="UP000054498"/>
    </source>
</evidence>
<accession>A0A0D2LNQ4</accession>
<dbReference type="AlphaFoldDB" id="A0A0D2LNQ4"/>
<dbReference type="GeneID" id="25734108"/>
<dbReference type="GO" id="GO:0030623">
    <property type="term" value="F:U5 snRNA binding"/>
    <property type="evidence" value="ECO:0007669"/>
    <property type="project" value="TreeGrafter"/>
</dbReference>
<feature type="domain" description="RNA recognition motif spliceosomal PrP8" evidence="1">
    <location>
        <begin position="32"/>
        <end position="122"/>
    </location>
</feature>
<sequence>MSQGLNNLSGIWETEEGECVVMMQTTLEKMFEKVDLTLLNRLLRLIADHNLADYMSSKNNVSITYKDMMHTNNYGLIRGLQFSSFIVQYYGLIMDLLLLGLTRSSELAGPPQMPNEFLSFRDARVEGRHPIRLYGRYIDRIHVLFKGAVLVG</sequence>
<dbReference type="PANTHER" id="PTHR11140:SF0">
    <property type="entry name" value="PRE-MRNA-PROCESSING-SPLICING FACTOR 8"/>
    <property type="match status" value="1"/>
</dbReference>
<proteinExistence type="predicted"/>
<dbReference type="KEGG" id="mng:MNEG_16357"/>
<dbReference type="EMBL" id="KK106490">
    <property type="protein sequence ID" value="KIY91606.1"/>
    <property type="molecule type" value="Genomic_DNA"/>
</dbReference>
<dbReference type="Proteomes" id="UP000054498">
    <property type="component" value="Unassembled WGS sequence"/>
</dbReference>
<dbReference type="RefSeq" id="XP_013890626.1">
    <property type="nucleotide sequence ID" value="XM_014035172.1"/>
</dbReference>
<dbReference type="GO" id="GO:0000244">
    <property type="term" value="P:spliceosomal tri-snRNP complex assembly"/>
    <property type="evidence" value="ECO:0007669"/>
    <property type="project" value="TreeGrafter"/>
</dbReference>
<dbReference type="PANTHER" id="PTHR11140">
    <property type="entry name" value="PRE-MRNA SPLICING FACTOR PRP8"/>
    <property type="match status" value="1"/>
</dbReference>
<dbReference type="GO" id="GO:0097157">
    <property type="term" value="F:pre-mRNA intronic binding"/>
    <property type="evidence" value="ECO:0007669"/>
    <property type="project" value="TreeGrafter"/>
</dbReference>
<dbReference type="GO" id="GO:0005682">
    <property type="term" value="C:U5 snRNP"/>
    <property type="evidence" value="ECO:0007669"/>
    <property type="project" value="TreeGrafter"/>
</dbReference>
<dbReference type="InterPro" id="IPR027652">
    <property type="entry name" value="PRP8"/>
</dbReference>
<gene>
    <name evidence="2" type="ORF">MNEG_16357</name>
</gene>
<protein>
    <submittedName>
        <fullName evidence="2">Pre-mRNA-processing-splicing factor 8</fullName>
    </submittedName>
</protein>